<feature type="region of interest" description="Disordered" evidence="1">
    <location>
        <begin position="154"/>
        <end position="174"/>
    </location>
</feature>
<evidence type="ECO:0000256" key="1">
    <source>
        <dbReference type="SAM" id="MobiDB-lite"/>
    </source>
</evidence>
<dbReference type="Proteomes" id="UP000628448">
    <property type="component" value="Unassembled WGS sequence"/>
</dbReference>
<protein>
    <submittedName>
        <fullName evidence="3">Carboxypeptidase-like regulatory domain-containing protein</fullName>
    </submittedName>
</protein>
<keyword evidence="3" id="KW-0378">Hydrolase</keyword>
<dbReference type="RefSeq" id="WP_196989180.1">
    <property type="nucleotide sequence ID" value="NZ_JADWYR010000001.1"/>
</dbReference>
<dbReference type="InterPro" id="IPR008969">
    <property type="entry name" value="CarboxyPept-like_regulatory"/>
</dbReference>
<evidence type="ECO:0000313" key="3">
    <source>
        <dbReference type="EMBL" id="MBG9375110.1"/>
    </source>
</evidence>
<keyword evidence="3" id="KW-0645">Protease</keyword>
<keyword evidence="2" id="KW-1133">Transmembrane helix</keyword>
<evidence type="ECO:0000256" key="2">
    <source>
        <dbReference type="SAM" id="Phobius"/>
    </source>
</evidence>
<sequence>MTDPGAHINYSAQDIERYLAGGMSAKEMHDMEKAALQDPFLADAIEGYSDAAMQHSYKHLNEINALLQAPKEAAPVIAMPAKSFNWWRIAAMIVVLAGVGIFSWYLVGLNNAPAGKQQVAAVRQEDSLPVSTPPQTLAKKADTQAGIAMADNTAVGQSASSRMKQPGLATKPVPPAANKAMETTVESADDQPFVAAATMADSVSTFPGVAPGLDIAKNDTKSARVSAPLQGRGAGLMNSNPALNNFSGYVLDKFNKPVPGAVIDTNNKPVAFTDATGFFQLQSADSVLNVSVNSVGYNQASAALLTKRTNNISIEPGNMSLSEVVVTGYGAGKKAKRTSVKAVADSAYPAGGWQSFQEYVYRRMNKTFDSTNGSFVDMHGMVEIEFSIDEQGDLYNLAITKSLNKEADEKILQALKEGPRWISSKKNGQKKNKVVIRF</sequence>
<proteinExistence type="predicted"/>
<keyword evidence="4" id="KW-1185">Reference proteome</keyword>
<dbReference type="SUPFAM" id="SSF49464">
    <property type="entry name" value="Carboxypeptidase regulatory domain-like"/>
    <property type="match status" value="1"/>
</dbReference>
<gene>
    <name evidence="3" type="ORF">I5907_02640</name>
</gene>
<comment type="caution">
    <text evidence="3">The sequence shown here is derived from an EMBL/GenBank/DDBJ whole genome shotgun (WGS) entry which is preliminary data.</text>
</comment>
<accession>A0A931E4H0</accession>
<dbReference type="AlphaFoldDB" id="A0A931E4H0"/>
<feature type="transmembrane region" description="Helical" evidence="2">
    <location>
        <begin position="86"/>
        <end position="107"/>
    </location>
</feature>
<reference evidence="3" key="1">
    <citation type="submission" date="2020-11" db="EMBL/GenBank/DDBJ databases">
        <title>Bacterial whole genome sequence for Panacibacter sp. DH6.</title>
        <authorList>
            <person name="Le V."/>
            <person name="Ko S."/>
            <person name="Ahn C.-Y."/>
            <person name="Oh H.-M."/>
        </authorList>
    </citation>
    <scope>NUCLEOTIDE SEQUENCE</scope>
    <source>
        <strain evidence="3">DH6</strain>
    </source>
</reference>
<name>A0A931E4H0_9BACT</name>
<dbReference type="Gene3D" id="2.60.40.1120">
    <property type="entry name" value="Carboxypeptidase-like, regulatory domain"/>
    <property type="match status" value="1"/>
</dbReference>
<keyword evidence="3" id="KW-0121">Carboxypeptidase</keyword>
<feature type="compositionally biased region" description="Polar residues" evidence="1">
    <location>
        <begin position="154"/>
        <end position="163"/>
    </location>
</feature>
<keyword evidence="2" id="KW-0472">Membrane</keyword>
<organism evidence="3 4">
    <name type="scientific">Panacibacter microcysteis</name>
    <dbReference type="NCBI Taxonomy" id="2793269"/>
    <lineage>
        <taxon>Bacteria</taxon>
        <taxon>Pseudomonadati</taxon>
        <taxon>Bacteroidota</taxon>
        <taxon>Chitinophagia</taxon>
        <taxon>Chitinophagales</taxon>
        <taxon>Chitinophagaceae</taxon>
        <taxon>Panacibacter</taxon>
    </lineage>
</organism>
<evidence type="ECO:0000313" key="4">
    <source>
        <dbReference type="Proteomes" id="UP000628448"/>
    </source>
</evidence>
<dbReference type="GO" id="GO:0004180">
    <property type="term" value="F:carboxypeptidase activity"/>
    <property type="evidence" value="ECO:0007669"/>
    <property type="project" value="UniProtKB-KW"/>
</dbReference>
<keyword evidence="2" id="KW-0812">Transmembrane</keyword>
<dbReference type="EMBL" id="JADWYR010000001">
    <property type="protein sequence ID" value="MBG9375110.1"/>
    <property type="molecule type" value="Genomic_DNA"/>
</dbReference>
<dbReference type="SUPFAM" id="SSF74653">
    <property type="entry name" value="TolA/TonB C-terminal domain"/>
    <property type="match status" value="1"/>
</dbReference>